<dbReference type="EMBL" id="CAMPGE010021964">
    <property type="protein sequence ID" value="CAI2380057.1"/>
    <property type="molecule type" value="Genomic_DNA"/>
</dbReference>
<protein>
    <submittedName>
        <fullName evidence="2">Uncharacterized protein</fullName>
    </submittedName>
</protein>
<dbReference type="AlphaFoldDB" id="A0AAD1XXH4"/>
<comment type="caution">
    <text evidence="2">The sequence shown here is derived from an EMBL/GenBank/DDBJ whole genome shotgun (WGS) entry which is preliminary data.</text>
</comment>
<keyword evidence="3" id="KW-1185">Reference proteome</keyword>
<name>A0AAD1XXH4_EUPCR</name>
<reference evidence="2" key="1">
    <citation type="submission" date="2023-07" db="EMBL/GenBank/DDBJ databases">
        <authorList>
            <consortium name="AG Swart"/>
            <person name="Singh M."/>
            <person name="Singh A."/>
            <person name="Seah K."/>
            <person name="Emmerich C."/>
        </authorList>
    </citation>
    <scope>NUCLEOTIDE SEQUENCE</scope>
    <source>
        <strain evidence="2">DP1</strain>
    </source>
</reference>
<proteinExistence type="predicted"/>
<evidence type="ECO:0000313" key="2">
    <source>
        <dbReference type="EMBL" id="CAI2380057.1"/>
    </source>
</evidence>
<gene>
    <name evidence="2" type="ORF">ECRASSUSDP1_LOCUS21483</name>
</gene>
<evidence type="ECO:0000313" key="3">
    <source>
        <dbReference type="Proteomes" id="UP001295684"/>
    </source>
</evidence>
<evidence type="ECO:0000256" key="1">
    <source>
        <dbReference type="SAM" id="MobiDB-lite"/>
    </source>
</evidence>
<organism evidence="2 3">
    <name type="scientific">Euplotes crassus</name>
    <dbReference type="NCBI Taxonomy" id="5936"/>
    <lineage>
        <taxon>Eukaryota</taxon>
        <taxon>Sar</taxon>
        <taxon>Alveolata</taxon>
        <taxon>Ciliophora</taxon>
        <taxon>Intramacronucleata</taxon>
        <taxon>Spirotrichea</taxon>
        <taxon>Hypotrichia</taxon>
        <taxon>Euplotida</taxon>
        <taxon>Euplotidae</taxon>
        <taxon>Moneuplotes</taxon>
    </lineage>
</organism>
<feature type="compositionally biased region" description="Polar residues" evidence="1">
    <location>
        <begin position="27"/>
        <end position="38"/>
    </location>
</feature>
<accession>A0AAD1XXH4</accession>
<dbReference type="Proteomes" id="UP001295684">
    <property type="component" value="Unassembled WGS sequence"/>
</dbReference>
<sequence>MSEEENEKTIAFSDGSLAPKEGLEGENQLSSVSSSNNAKPKIKKVIADRDWDTNIASLETKSDKR</sequence>
<feature type="region of interest" description="Disordered" evidence="1">
    <location>
        <begin position="1"/>
        <end position="42"/>
    </location>
</feature>